<evidence type="ECO:0000256" key="1">
    <source>
        <dbReference type="SAM" id="Phobius"/>
    </source>
</evidence>
<sequence>MSATLYVGYLSGIVTFLSLFFNQPPAKPCCVWAGRVGQGNFR</sequence>
<evidence type="ECO:0000313" key="2">
    <source>
        <dbReference type="EMBL" id="DAE27651.1"/>
    </source>
</evidence>
<accession>A0A8S5R918</accession>
<keyword evidence="1" id="KW-0812">Transmembrane</keyword>
<organism evidence="2">
    <name type="scientific">virus sp. ct6zJ3</name>
    <dbReference type="NCBI Taxonomy" id="2826792"/>
    <lineage>
        <taxon>Viruses</taxon>
    </lineage>
</organism>
<reference evidence="2" key="1">
    <citation type="journal article" date="2021" name="Proc. Natl. Acad. Sci. U.S.A.">
        <title>A Catalog of Tens of Thousands of Viruses from Human Metagenomes Reveals Hidden Associations with Chronic Diseases.</title>
        <authorList>
            <person name="Tisza M.J."/>
            <person name="Buck C.B."/>
        </authorList>
    </citation>
    <scope>NUCLEOTIDE SEQUENCE</scope>
    <source>
        <strain evidence="2">Ct6zJ3</strain>
    </source>
</reference>
<proteinExistence type="predicted"/>
<keyword evidence="1" id="KW-1133">Transmembrane helix</keyword>
<protein>
    <submittedName>
        <fullName evidence="2">Uncharacterized protein</fullName>
    </submittedName>
</protein>
<feature type="transmembrane region" description="Helical" evidence="1">
    <location>
        <begin position="6"/>
        <end position="22"/>
    </location>
</feature>
<dbReference type="EMBL" id="BK015844">
    <property type="protein sequence ID" value="DAE27651.1"/>
    <property type="molecule type" value="Genomic_DNA"/>
</dbReference>
<keyword evidence="1" id="KW-0472">Membrane</keyword>
<name>A0A8S5R918_9VIRU</name>